<evidence type="ECO:0000256" key="1">
    <source>
        <dbReference type="SAM" id="SignalP"/>
    </source>
</evidence>
<dbReference type="PROSITE" id="PS51257">
    <property type="entry name" value="PROKAR_LIPOPROTEIN"/>
    <property type="match status" value="1"/>
</dbReference>
<dbReference type="RefSeq" id="WP_188454578.1">
    <property type="nucleotide sequence ID" value="NZ_BMFR01000003.1"/>
</dbReference>
<sequence length="241" mass="27679">MFKRVSLLFLLLLLLAACSKDDPVIVKKGTKAADPNEEPELVEQKNKEDIDQFIEFALPDEKVMINLEMVPILNEYLYAMKDQEIAIEQMKMLKIDAIERDIYLLEFSCQKELCSYLLLDQSKENQAFLVADLAKAIQTKLSPDHSKILLQFNRETFLPVPLSDLVVIDLKNWQPVSLVNETNESKLLHFSWPIVTAEWLDDHTLTARIPTVTEPSANLLKNWQETGSKTTSIQFSIQQNE</sequence>
<evidence type="ECO:0000313" key="3">
    <source>
        <dbReference type="Proteomes" id="UP000622860"/>
    </source>
</evidence>
<organism evidence="2 3">
    <name type="scientific">Virgibacillus oceani</name>
    <dbReference type="NCBI Taxonomy" id="1479511"/>
    <lineage>
        <taxon>Bacteria</taxon>
        <taxon>Bacillati</taxon>
        <taxon>Bacillota</taxon>
        <taxon>Bacilli</taxon>
        <taxon>Bacillales</taxon>
        <taxon>Bacillaceae</taxon>
        <taxon>Virgibacillus</taxon>
    </lineage>
</organism>
<protein>
    <recommendedName>
        <fullName evidence="4">Lipoprotein</fullName>
    </recommendedName>
</protein>
<keyword evidence="1" id="KW-0732">Signal</keyword>
<gene>
    <name evidence="2" type="ORF">GCM10011398_13270</name>
</gene>
<dbReference type="AlphaFoldDB" id="A0A917H818"/>
<evidence type="ECO:0008006" key="4">
    <source>
        <dbReference type="Google" id="ProtNLM"/>
    </source>
</evidence>
<evidence type="ECO:0000313" key="2">
    <source>
        <dbReference type="EMBL" id="GGG70493.1"/>
    </source>
</evidence>
<keyword evidence="3" id="KW-1185">Reference proteome</keyword>
<dbReference type="Proteomes" id="UP000622860">
    <property type="component" value="Unassembled WGS sequence"/>
</dbReference>
<proteinExistence type="predicted"/>
<feature type="signal peptide" evidence="1">
    <location>
        <begin position="1"/>
        <end position="19"/>
    </location>
</feature>
<reference evidence="2" key="1">
    <citation type="journal article" date="2014" name="Int. J. Syst. Evol. Microbiol.">
        <title>Complete genome sequence of Corynebacterium casei LMG S-19264T (=DSM 44701T), isolated from a smear-ripened cheese.</title>
        <authorList>
            <consortium name="US DOE Joint Genome Institute (JGI-PGF)"/>
            <person name="Walter F."/>
            <person name="Albersmeier A."/>
            <person name="Kalinowski J."/>
            <person name="Ruckert C."/>
        </authorList>
    </citation>
    <scope>NUCLEOTIDE SEQUENCE</scope>
    <source>
        <strain evidence="2">CGMCC 1.12754</strain>
    </source>
</reference>
<comment type="caution">
    <text evidence="2">The sequence shown here is derived from an EMBL/GenBank/DDBJ whole genome shotgun (WGS) entry which is preliminary data.</text>
</comment>
<feature type="chain" id="PRO_5038755944" description="Lipoprotein" evidence="1">
    <location>
        <begin position="20"/>
        <end position="241"/>
    </location>
</feature>
<reference evidence="2" key="2">
    <citation type="submission" date="2020-09" db="EMBL/GenBank/DDBJ databases">
        <authorList>
            <person name="Sun Q."/>
            <person name="Zhou Y."/>
        </authorList>
    </citation>
    <scope>NUCLEOTIDE SEQUENCE</scope>
    <source>
        <strain evidence="2">CGMCC 1.12754</strain>
    </source>
</reference>
<accession>A0A917H818</accession>
<name>A0A917H818_9BACI</name>
<dbReference type="EMBL" id="BMFR01000003">
    <property type="protein sequence ID" value="GGG70493.1"/>
    <property type="molecule type" value="Genomic_DNA"/>
</dbReference>